<dbReference type="SUPFAM" id="SSF47413">
    <property type="entry name" value="lambda repressor-like DNA-binding domains"/>
    <property type="match status" value="1"/>
</dbReference>
<feature type="domain" description="HTH cro/C1-type" evidence="1">
    <location>
        <begin position="18"/>
        <end position="76"/>
    </location>
</feature>
<dbReference type="CDD" id="cd00093">
    <property type="entry name" value="HTH_XRE"/>
    <property type="match status" value="1"/>
</dbReference>
<dbReference type="Gene3D" id="1.10.260.40">
    <property type="entry name" value="lambda repressor-like DNA-binding domains"/>
    <property type="match status" value="1"/>
</dbReference>
<keyword evidence="3" id="KW-1185">Reference proteome</keyword>
<gene>
    <name evidence="2" type="ORF">H9645_03725</name>
</gene>
<accession>A0ABR8UGH3</accession>
<dbReference type="RefSeq" id="WP_191728345.1">
    <property type="nucleotide sequence ID" value="NZ_JACSQJ010000001.1"/>
</dbReference>
<organism evidence="2 3">
    <name type="scientific">Luteimonas colneyensis</name>
    <dbReference type="NCBI Taxonomy" id="2762230"/>
    <lineage>
        <taxon>Bacteria</taxon>
        <taxon>Pseudomonadati</taxon>
        <taxon>Pseudomonadota</taxon>
        <taxon>Gammaproteobacteria</taxon>
        <taxon>Lysobacterales</taxon>
        <taxon>Lysobacteraceae</taxon>
        <taxon>Luteimonas</taxon>
    </lineage>
</organism>
<name>A0ABR8UGH3_9GAMM</name>
<dbReference type="EMBL" id="JACSQJ010000001">
    <property type="protein sequence ID" value="MBD7987131.1"/>
    <property type="molecule type" value="Genomic_DNA"/>
</dbReference>
<evidence type="ECO:0000259" key="1">
    <source>
        <dbReference type="SMART" id="SM00530"/>
    </source>
</evidence>
<evidence type="ECO:0000313" key="3">
    <source>
        <dbReference type="Proteomes" id="UP000647183"/>
    </source>
</evidence>
<dbReference type="SMART" id="SM00530">
    <property type="entry name" value="HTH_XRE"/>
    <property type="match status" value="1"/>
</dbReference>
<proteinExistence type="predicted"/>
<reference evidence="2 3" key="1">
    <citation type="submission" date="2020-08" db="EMBL/GenBank/DDBJ databases">
        <title>A Genomic Blueprint of the Chicken Gut Microbiome.</title>
        <authorList>
            <person name="Gilroy R."/>
            <person name="Ravi A."/>
            <person name="Getino M."/>
            <person name="Pursley I."/>
            <person name="Horton D.L."/>
            <person name="Alikhan N.-F."/>
            <person name="Baker D."/>
            <person name="Gharbi K."/>
            <person name="Hall N."/>
            <person name="Watson M."/>
            <person name="Adriaenssens E.M."/>
            <person name="Foster-Nyarko E."/>
            <person name="Jarju S."/>
            <person name="Secka A."/>
            <person name="Antonio M."/>
            <person name="Oren A."/>
            <person name="Chaudhuri R."/>
            <person name="La Ragione R.M."/>
            <person name="Hildebrand F."/>
            <person name="Pallen M.J."/>
        </authorList>
    </citation>
    <scope>NUCLEOTIDE SEQUENCE [LARGE SCALE GENOMIC DNA]</scope>
    <source>
        <strain evidence="2 3">Sa2BVA3</strain>
    </source>
</reference>
<sequence>MSEGVLSWRMPSASIGTRLARRMGELDLHAAEVARRARTTEATVSNWLGDKISPDHVKATMLLSIADAVEMDPRELLLGEPSRTNSIHESVPAYRSQDLQPDTLTLAFQLATDALAELGKHGKTLPPSKLGEIAKVAFELLEEGLPRAKVLRFVLAAAA</sequence>
<dbReference type="Proteomes" id="UP000647183">
    <property type="component" value="Unassembled WGS sequence"/>
</dbReference>
<protein>
    <submittedName>
        <fullName evidence="2">Helix-turn-helix domain-containing protein</fullName>
    </submittedName>
</protein>
<dbReference type="InterPro" id="IPR010982">
    <property type="entry name" value="Lambda_DNA-bd_dom_sf"/>
</dbReference>
<evidence type="ECO:0000313" key="2">
    <source>
        <dbReference type="EMBL" id="MBD7987131.1"/>
    </source>
</evidence>
<comment type="caution">
    <text evidence="2">The sequence shown here is derived from an EMBL/GenBank/DDBJ whole genome shotgun (WGS) entry which is preliminary data.</text>
</comment>
<dbReference type="InterPro" id="IPR001387">
    <property type="entry name" value="Cro/C1-type_HTH"/>
</dbReference>